<feature type="transmembrane region" description="Helical" evidence="6">
    <location>
        <begin position="197"/>
        <end position="216"/>
    </location>
</feature>
<dbReference type="Proteomes" id="UP000541969">
    <property type="component" value="Unassembled WGS sequence"/>
</dbReference>
<dbReference type="AlphaFoldDB" id="A0A853CR19"/>
<sequence>MRSARPPLQAYAVLAYAAFLLASAWGVGFLANLSVAPTTVDGPLRGPRWESLLIDAALLLLFAVQHSVMARAGFKRRLARVLPEAAERSTFVLASALLLALLFWQWRPLPGGIWTVSGQPWVALLWVLYGTGWVLAFSATAMVDHWDFLGLRQASWDPARGPYVGPGFSERWLYAWVRHPLMLGLLIAFWATPRMTVGHLFFAIASTGYIAVGVRFEERDLRRRLGPVYDEYADRVPAVVPGARRPRRTSSPAA</sequence>
<organism evidence="8 9">
    <name type="scientific">Petropleomorpha daqingensis</name>
    <dbReference type="NCBI Taxonomy" id="2026353"/>
    <lineage>
        <taxon>Bacteria</taxon>
        <taxon>Bacillati</taxon>
        <taxon>Actinomycetota</taxon>
        <taxon>Actinomycetes</taxon>
        <taxon>Geodermatophilales</taxon>
        <taxon>Geodermatophilaceae</taxon>
        <taxon>Petropleomorpha</taxon>
    </lineage>
</organism>
<comment type="similarity">
    <text evidence="2">Belongs to the nurim family.</text>
</comment>
<dbReference type="InterPro" id="IPR009915">
    <property type="entry name" value="NnrU_dom"/>
</dbReference>
<feature type="domain" description="NnrU" evidence="7">
    <location>
        <begin position="57"/>
        <end position="192"/>
    </location>
</feature>
<evidence type="ECO:0000256" key="4">
    <source>
        <dbReference type="ARBA" id="ARBA00022989"/>
    </source>
</evidence>
<evidence type="ECO:0000256" key="2">
    <source>
        <dbReference type="ARBA" id="ARBA00010631"/>
    </source>
</evidence>
<feature type="transmembrane region" description="Helical" evidence="6">
    <location>
        <begin position="172"/>
        <end position="191"/>
    </location>
</feature>
<keyword evidence="9" id="KW-1185">Reference proteome</keyword>
<keyword evidence="8" id="KW-0489">Methyltransferase</keyword>
<gene>
    <name evidence="8" type="ORF">GGQ55_005190</name>
</gene>
<dbReference type="GO" id="GO:0016020">
    <property type="term" value="C:membrane"/>
    <property type="evidence" value="ECO:0007669"/>
    <property type="project" value="UniProtKB-SubCell"/>
</dbReference>
<accession>A0A853CR19</accession>
<dbReference type="Pfam" id="PF07298">
    <property type="entry name" value="NnrU"/>
    <property type="match status" value="1"/>
</dbReference>
<evidence type="ECO:0000313" key="8">
    <source>
        <dbReference type="EMBL" id="NYJ08912.1"/>
    </source>
</evidence>
<feature type="transmembrane region" description="Helical" evidence="6">
    <location>
        <begin position="90"/>
        <end position="106"/>
    </location>
</feature>
<keyword evidence="5 6" id="KW-0472">Membrane</keyword>
<keyword evidence="4 6" id="KW-1133">Transmembrane helix</keyword>
<dbReference type="InterPro" id="IPR033580">
    <property type="entry name" value="Nurim-like"/>
</dbReference>
<dbReference type="EMBL" id="JACBZT010000001">
    <property type="protein sequence ID" value="NYJ08912.1"/>
    <property type="molecule type" value="Genomic_DNA"/>
</dbReference>
<dbReference type="PANTHER" id="PTHR31040:SF1">
    <property type="entry name" value="NURIM"/>
    <property type="match status" value="1"/>
</dbReference>
<evidence type="ECO:0000256" key="5">
    <source>
        <dbReference type="ARBA" id="ARBA00023136"/>
    </source>
</evidence>
<reference evidence="8 9" key="1">
    <citation type="submission" date="2020-07" db="EMBL/GenBank/DDBJ databases">
        <title>Sequencing the genomes of 1000 actinobacteria strains.</title>
        <authorList>
            <person name="Klenk H.-P."/>
        </authorList>
    </citation>
    <scope>NUCLEOTIDE SEQUENCE [LARGE SCALE GENOMIC DNA]</scope>
    <source>
        <strain evidence="8 9">DSM 104001</strain>
    </source>
</reference>
<proteinExistence type="inferred from homology"/>
<feature type="transmembrane region" description="Helical" evidence="6">
    <location>
        <begin position="126"/>
        <end position="151"/>
    </location>
</feature>
<evidence type="ECO:0000256" key="6">
    <source>
        <dbReference type="SAM" id="Phobius"/>
    </source>
</evidence>
<evidence type="ECO:0000256" key="3">
    <source>
        <dbReference type="ARBA" id="ARBA00022692"/>
    </source>
</evidence>
<feature type="transmembrane region" description="Helical" evidence="6">
    <location>
        <begin position="12"/>
        <end position="31"/>
    </location>
</feature>
<name>A0A853CR19_9ACTN</name>
<evidence type="ECO:0000313" key="9">
    <source>
        <dbReference type="Proteomes" id="UP000541969"/>
    </source>
</evidence>
<evidence type="ECO:0000259" key="7">
    <source>
        <dbReference type="Pfam" id="PF07298"/>
    </source>
</evidence>
<dbReference type="GO" id="GO:0008168">
    <property type="term" value="F:methyltransferase activity"/>
    <property type="evidence" value="ECO:0007669"/>
    <property type="project" value="UniProtKB-KW"/>
</dbReference>
<dbReference type="GO" id="GO:0032259">
    <property type="term" value="P:methylation"/>
    <property type="evidence" value="ECO:0007669"/>
    <property type="project" value="UniProtKB-KW"/>
</dbReference>
<keyword evidence="3 6" id="KW-0812">Transmembrane</keyword>
<keyword evidence="8" id="KW-0808">Transferase</keyword>
<dbReference type="Gene3D" id="1.20.120.1630">
    <property type="match status" value="1"/>
</dbReference>
<dbReference type="PANTHER" id="PTHR31040">
    <property type="entry name" value="NURIM"/>
    <property type="match status" value="1"/>
</dbReference>
<dbReference type="RefSeq" id="WP_179721884.1">
    <property type="nucleotide sequence ID" value="NZ_JACBZT010000001.1"/>
</dbReference>
<evidence type="ECO:0000256" key="1">
    <source>
        <dbReference type="ARBA" id="ARBA00004141"/>
    </source>
</evidence>
<comment type="caution">
    <text evidence="8">The sequence shown here is derived from an EMBL/GenBank/DDBJ whole genome shotgun (WGS) entry which is preliminary data.</text>
</comment>
<feature type="transmembrane region" description="Helical" evidence="6">
    <location>
        <begin position="51"/>
        <end position="69"/>
    </location>
</feature>
<comment type="subcellular location">
    <subcellularLocation>
        <location evidence="1">Membrane</location>
        <topology evidence="1">Multi-pass membrane protein</topology>
    </subcellularLocation>
</comment>
<protein>
    <submittedName>
        <fullName evidence="8">Protein-S-isoprenylcysteine O-methyltransferase Ste14</fullName>
    </submittedName>
</protein>